<dbReference type="PATRIC" id="fig|28229.3.peg.2569"/>
<dbReference type="GO" id="GO:0005990">
    <property type="term" value="P:lactose catabolic process"/>
    <property type="evidence" value="ECO:0007669"/>
    <property type="project" value="TreeGrafter"/>
</dbReference>
<dbReference type="EC" id="3.2.1.23" evidence="3 7"/>
<dbReference type="RefSeq" id="WP_033082597.1">
    <property type="nucleotide sequence ID" value="NZ_JQEC01000034.1"/>
</dbReference>
<dbReference type="Pfam" id="PF16353">
    <property type="entry name" value="LacZ_4"/>
    <property type="match status" value="1"/>
</dbReference>
<dbReference type="Gene3D" id="2.60.120.260">
    <property type="entry name" value="Galactose-binding domain-like"/>
    <property type="match status" value="1"/>
</dbReference>
<dbReference type="InterPro" id="IPR023230">
    <property type="entry name" value="Glyco_hydro_2_CS"/>
</dbReference>
<dbReference type="InterPro" id="IPR032312">
    <property type="entry name" value="LacZ_4"/>
</dbReference>
<dbReference type="SUPFAM" id="SSF49785">
    <property type="entry name" value="Galactose-binding domain-like"/>
    <property type="match status" value="1"/>
</dbReference>
<dbReference type="Gene3D" id="2.70.98.10">
    <property type="match status" value="1"/>
</dbReference>
<evidence type="ECO:0000259" key="9">
    <source>
        <dbReference type="SMART" id="SM01038"/>
    </source>
</evidence>
<feature type="domain" description="Beta galactosidase small chain/" evidence="9">
    <location>
        <begin position="767"/>
        <end position="1066"/>
    </location>
</feature>
<dbReference type="PROSITE" id="PS00608">
    <property type="entry name" value="GLYCOSYL_HYDROL_F2_2"/>
    <property type="match status" value="1"/>
</dbReference>
<reference evidence="10 11" key="1">
    <citation type="submission" date="2014-08" db="EMBL/GenBank/DDBJ databases">
        <title>Genomic and Phenotypic Diversity of Colwellia psychrerythraea strains from Disparate Marine Basins.</title>
        <authorList>
            <person name="Techtmann S.M."/>
            <person name="Stelling S.C."/>
            <person name="Utturkar S.M."/>
            <person name="Alshibli N."/>
            <person name="Harris A."/>
            <person name="Brown S.D."/>
            <person name="Hazen T.C."/>
        </authorList>
    </citation>
    <scope>NUCLEOTIDE SEQUENCE [LARGE SCALE GENOMIC DNA]</scope>
    <source>
        <strain evidence="10 11">GAB14E</strain>
    </source>
</reference>
<evidence type="ECO:0000256" key="8">
    <source>
        <dbReference type="SAM" id="SignalP"/>
    </source>
</evidence>
<comment type="caution">
    <text evidence="10">The sequence shown here is derived from an EMBL/GenBank/DDBJ whole genome shotgun (WGS) entry which is preliminary data.</text>
</comment>
<dbReference type="InterPro" id="IPR036156">
    <property type="entry name" value="Beta-gal/glucu_dom_sf"/>
</dbReference>
<dbReference type="AlphaFoldDB" id="A0A099KP41"/>
<dbReference type="InterPro" id="IPR013783">
    <property type="entry name" value="Ig-like_fold"/>
</dbReference>
<organism evidence="10 11">
    <name type="scientific">Colwellia psychrerythraea</name>
    <name type="common">Vibrio psychroerythus</name>
    <dbReference type="NCBI Taxonomy" id="28229"/>
    <lineage>
        <taxon>Bacteria</taxon>
        <taxon>Pseudomonadati</taxon>
        <taxon>Pseudomonadota</taxon>
        <taxon>Gammaproteobacteria</taxon>
        <taxon>Alteromonadales</taxon>
        <taxon>Colwelliaceae</taxon>
        <taxon>Colwellia</taxon>
    </lineage>
</organism>
<gene>
    <name evidence="10" type="ORF">GAB14E_2849</name>
</gene>
<dbReference type="InterPro" id="IPR006103">
    <property type="entry name" value="Glyco_hydro_2_cat"/>
</dbReference>
<dbReference type="SUPFAM" id="SSF49303">
    <property type="entry name" value="beta-Galactosidase/glucuronidase domain"/>
    <property type="match status" value="2"/>
</dbReference>
<keyword evidence="4 7" id="KW-0378">Hydrolase</keyword>
<evidence type="ECO:0000256" key="1">
    <source>
        <dbReference type="ARBA" id="ARBA00001412"/>
    </source>
</evidence>
<evidence type="ECO:0000256" key="5">
    <source>
        <dbReference type="ARBA" id="ARBA00023295"/>
    </source>
</evidence>
<dbReference type="PROSITE" id="PS00719">
    <property type="entry name" value="GLYCOSYL_HYDROL_F2_1"/>
    <property type="match status" value="1"/>
</dbReference>
<dbReference type="InterPro" id="IPR008979">
    <property type="entry name" value="Galactose-bd-like_sf"/>
</dbReference>
<dbReference type="InterPro" id="IPR006104">
    <property type="entry name" value="Glyco_hydro_2_N"/>
</dbReference>
<dbReference type="SUPFAM" id="SSF74650">
    <property type="entry name" value="Galactose mutarotase-like"/>
    <property type="match status" value="1"/>
</dbReference>
<dbReference type="GO" id="GO:0030246">
    <property type="term" value="F:carbohydrate binding"/>
    <property type="evidence" value="ECO:0007669"/>
    <property type="project" value="InterPro"/>
</dbReference>
<dbReference type="Gene3D" id="3.20.20.80">
    <property type="entry name" value="Glycosidases"/>
    <property type="match status" value="1"/>
</dbReference>
<sequence>MKASVVFFTLVVTLFAGSSFAEQSRPPWQDHQVFAINKLEPHASLFPFASKKAALVDNKQQSRRFILLNGLWQFDWQRSPKDKPQGFEQFNFDDSNWSQIPVPGNWEVEGFGYPIYLDERFPFSTTWPDAPTDYNPIGSYRKKFTLPSHWQNKRVYLHVGAAKSSLDVWLNGKKVGFSQGSKTPAEFDLTPYINSDENLLAFQIRRWTDASYLESQDMLRISGIERDVYLFARDKQQIFDFHAKPKLSKDFSQANFSVEIDVNNKAKQAAKNLKLTYQLLDPLNHYKVILSGEKSISVGVNKSAQIEFNGNFNQPRLWSAEIPNLYTLVMTLSDSNGQVLEVVKDEIGFRHIEVVNSQLTVNGKAIYIRGVDRHETSPLHGHVVSKALMEQDIKLMKQFNINAVRSSHYPNDPYWYDLTDKYGLYVIDEANIESHPLAIDEKTQLGNEMSWLPAHLDRTKRMFERDKNHPSIIIWSLGNEAGEGKVFEATYAWLKENDDSRLVQYEPAGEEHYTDIFAPMYPSIERLEKYAKSNPHRPSIMIEYAHAMGNSVGNLQDYWNVIEKYDVLQGGFIWDWVDQSLEYTNSNGVKYWAYGKDFHPDLPSDGNFLNNGLVNPSREPHPHLFEVKKVYQPVKFQAIGLAKAKFSITNKFTFSNLNSYDLQWQLTADGEAVAQGHQGMPDIAAGDTKLVTLNEVLPHLPKHSDKEYFITLKMVVNEPKPLLDKEHEVAFEQFKLPVKESSSTSQNKQLAKVGTALKLTQGKESITISNDKILIAFDQQSGWLKHFDYQGKSLISTLVKQPFKVNFWRAPTDNDLGNGLQKRAQIWQQAANSLQLSKLSSQRVSLPSVNKEQADIVVKAVYRSKLFKGDYQVSYQVSINGNIHVSSSLNLADNQELPDIPRIGMQLIMPGDYQFIRWFGRGPHENYADRKTSAAIGIYQLPIKQQIHHYSRPQENGNKTGVRWLAITAPSGAGLLSVGDEELSVSAWPYLQRDIDFIAGKDGSASASGLVPVTTKHGAELIMRDLVTVNIDHKQMGVGGDTSWGRLVHAQYRLPAKSYQYGFTLIPFIDKTAIATLAHSVENK</sequence>
<dbReference type="InterPro" id="IPR014718">
    <property type="entry name" value="GH-type_carb-bd"/>
</dbReference>
<dbReference type="OrthoDB" id="9758603at2"/>
<dbReference type="EMBL" id="JQEC01000034">
    <property type="protein sequence ID" value="KGJ92261.1"/>
    <property type="molecule type" value="Genomic_DNA"/>
</dbReference>
<dbReference type="Pfam" id="PF02929">
    <property type="entry name" value="Bgal_small_N"/>
    <property type="match status" value="1"/>
</dbReference>
<evidence type="ECO:0000256" key="4">
    <source>
        <dbReference type="ARBA" id="ARBA00022801"/>
    </source>
</evidence>
<keyword evidence="8" id="KW-0732">Signal</keyword>
<dbReference type="Pfam" id="PF02836">
    <property type="entry name" value="Glyco_hydro_2_C"/>
    <property type="match status" value="1"/>
</dbReference>
<accession>A0A099KP41</accession>
<dbReference type="Proteomes" id="UP000029868">
    <property type="component" value="Unassembled WGS sequence"/>
</dbReference>
<dbReference type="GO" id="GO:0004565">
    <property type="term" value="F:beta-galactosidase activity"/>
    <property type="evidence" value="ECO:0007669"/>
    <property type="project" value="UniProtKB-EC"/>
</dbReference>
<evidence type="ECO:0000313" key="10">
    <source>
        <dbReference type="EMBL" id="KGJ92261.1"/>
    </source>
</evidence>
<keyword evidence="5 7" id="KW-0326">Glycosidase</keyword>
<evidence type="ECO:0000256" key="2">
    <source>
        <dbReference type="ARBA" id="ARBA00007401"/>
    </source>
</evidence>
<dbReference type="Pfam" id="PF02837">
    <property type="entry name" value="Glyco_hydro_2_N"/>
    <property type="match status" value="1"/>
</dbReference>
<dbReference type="InterPro" id="IPR017853">
    <property type="entry name" value="GH"/>
</dbReference>
<proteinExistence type="inferred from homology"/>
<dbReference type="InterPro" id="IPR006102">
    <property type="entry name" value="Ig-like_GH2"/>
</dbReference>
<dbReference type="FunFam" id="3.20.20.80:FF:000121">
    <property type="entry name" value="Beta-galactosidase"/>
    <property type="match status" value="1"/>
</dbReference>
<dbReference type="Gene3D" id="2.60.40.10">
    <property type="entry name" value="Immunoglobulins"/>
    <property type="match status" value="2"/>
</dbReference>
<name>A0A099KP41_COLPS</name>
<dbReference type="PANTHER" id="PTHR46323">
    <property type="entry name" value="BETA-GALACTOSIDASE"/>
    <property type="match status" value="1"/>
</dbReference>
<evidence type="ECO:0000256" key="7">
    <source>
        <dbReference type="RuleBase" id="RU361154"/>
    </source>
</evidence>
<dbReference type="PRINTS" id="PR00132">
    <property type="entry name" value="GLHYDRLASE2"/>
</dbReference>
<comment type="similarity">
    <text evidence="2 7">Belongs to the glycosyl hydrolase 2 family.</text>
</comment>
<protein>
    <recommendedName>
        <fullName evidence="3 7">Beta-galactosidase</fullName>
        <ecNumber evidence="3 7">3.2.1.23</ecNumber>
    </recommendedName>
    <alternativeName>
        <fullName evidence="6 7">Lactase</fullName>
    </alternativeName>
</protein>
<comment type="catalytic activity">
    <reaction evidence="1 7">
        <text>Hydrolysis of terminal non-reducing beta-D-galactose residues in beta-D-galactosides.</text>
        <dbReference type="EC" id="3.2.1.23"/>
    </reaction>
</comment>
<dbReference type="InterPro" id="IPR023232">
    <property type="entry name" value="Glyco_hydro_2_AS"/>
</dbReference>
<dbReference type="PANTHER" id="PTHR46323:SF2">
    <property type="entry name" value="BETA-GALACTOSIDASE"/>
    <property type="match status" value="1"/>
</dbReference>
<feature type="chain" id="PRO_5001948919" description="Beta-galactosidase" evidence="8">
    <location>
        <begin position="22"/>
        <end position="1084"/>
    </location>
</feature>
<evidence type="ECO:0000313" key="11">
    <source>
        <dbReference type="Proteomes" id="UP000029868"/>
    </source>
</evidence>
<feature type="signal peptide" evidence="8">
    <location>
        <begin position="1"/>
        <end position="21"/>
    </location>
</feature>
<dbReference type="Pfam" id="PF00703">
    <property type="entry name" value="Glyco_hydro_2"/>
    <property type="match status" value="1"/>
</dbReference>
<dbReference type="InterPro" id="IPR004199">
    <property type="entry name" value="B-gal_small/dom_5"/>
</dbReference>
<dbReference type="InterPro" id="IPR050347">
    <property type="entry name" value="Bact_Beta-galactosidase"/>
</dbReference>
<evidence type="ECO:0000256" key="6">
    <source>
        <dbReference type="ARBA" id="ARBA00032230"/>
    </source>
</evidence>
<dbReference type="GO" id="GO:0009341">
    <property type="term" value="C:beta-galactosidase complex"/>
    <property type="evidence" value="ECO:0007669"/>
    <property type="project" value="InterPro"/>
</dbReference>
<dbReference type="SUPFAM" id="SSF51445">
    <property type="entry name" value="(Trans)glycosidases"/>
    <property type="match status" value="1"/>
</dbReference>
<dbReference type="InterPro" id="IPR011013">
    <property type="entry name" value="Gal_mutarotase_sf_dom"/>
</dbReference>
<evidence type="ECO:0000256" key="3">
    <source>
        <dbReference type="ARBA" id="ARBA00012756"/>
    </source>
</evidence>
<dbReference type="InterPro" id="IPR006101">
    <property type="entry name" value="Glyco_hydro_2"/>
</dbReference>
<dbReference type="FunFam" id="2.60.40.10:FF:000680">
    <property type="entry name" value="Beta-galactosidase"/>
    <property type="match status" value="1"/>
</dbReference>
<dbReference type="SMART" id="SM01038">
    <property type="entry name" value="Bgal_small_N"/>
    <property type="match status" value="1"/>
</dbReference>